<name>A0AAX4JU56_9TREE</name>
<proteinExistence type="predicted"/>
<dbReference type="Proteomes" id="UP001355207">
    <property type="component" value="Chromosome 3"/>
</dbReference>
<dbReference type="AlphaFoldDB" id="A0AAX4JU56"/>
<sequence length="153" mass="16738">MPDTTIFFQKRVGWTRYTFISVFLIINFILNLIVSLPTIPTTWKLSGIRSTSSVESPSVVPGEINQVVEIGIIVGPAGGCMSFGDQRTCAYTMNLQPSAEFWHLPSNQNVTNHFPSGKLMISCHFTTAVQALATTSYLIGPFKPGFFLVGAGF</sequence>
<organism evidence="2 3">
    <name type="scientific">Kwoniella dendrophila CBS 6074</name>
    <dbReference type="NCBI Taxonomy" id="1295534"/>
    <lineage>
        <taxon>Eukaryota</taxon>
        <taxon>Fungi</taxon>
        <taxon>Dikarya</taxon>
        <taxon>Basidiomycota</taxon>
        <taxon>Agaricomycotina</taxon>
        <taxon>Tremellomycetes</taxon>
        <taxon>Tremellales</taxon>
        <taxon>Cryptococcaceae</taxon>
        <taxon>Kwoniella</taxon>
    </lineage>
</organism>
<protein>
    <submittedName>
        <fullName evidence="2">Uncharacterized protein</fullName>
    </submittedName>
</protein>
<evidence type="ECO:0000313" key="2">
    <source>
        <dbReference type="EMBL" id="WWC88080.1"/>
    </source>
</evidence>
<gene>
    <name evidence="2" type="ORF">L201_002984</name>
</gene>
<reference evidence="2 3" key="1">
    <citation type="submission" date="2024-01" db="EMBL/GenBank/DDBJ databases">
        <title>Comparative genomics of Cryptococcus and Kwoniella reveals pathogenesis evolution and contrasting modes of karyotype evolution via chromosome fusion or intercentromeric recombination.</title>
        <authorList>
            <person name="Coelho M.A."/>
            <person name="David-Palma M."/>
            <person name="Shea T."/>
            <person name="Bowers K."/>
            <person name="McGinley-Smith S."/>
            <person name="Mohammad A.W."/>
            <person name="Gnirke A."/>
            <person name="Yurkov A.M."/>
            <person name="Nowrousian M."/>
            <person name="Sun S."/>
            <person name="Cuomo C.A."/>
            <person name="Heitman J."/>
        </authorList>
    </citation>
    <scope>NUCLEOTIDE SEQUENCE [LARGE SCALE GENOMIC DNA]</scope>
    <source>
        <strain evidence="2 3">CBS 6074</strain>
    </source>
</reference>
<keyword evidence="1" id="KW-0472">Membrane</keyword>
<dbReference type="GeneID" id="91093655"/>
<evidence type="ECO:0000313" key="3">
    <source>
        <dbReference type="Proteomes" id="UP001355207"/>
    </source>
</evidence>
<keyword evidence="1" id="KW-1133">Transmembrane helix</keyword>
<dbReference type="EMBL" id="CP144100">
    <property type="protein sequence ID" value="WWC88080.1"/>
    <property type="molecule type" value="Genomic_DNA"/>
</dbReference>
<dbReference type="RefSeq" id="XP_066074843.1">
    <property type="nucleotide sequence ID" value="XM_066218746.1"/>
</dbReference>
<keyword evidence="1" id="KW-0812">Transmembrane</keyword>
<evidence type="ECO:0000256" key="1">
    <source>
        <dbReference type="SAM" id="Phobius"/>
    </source>
</evidence>
<feature type="transmembrane region" description="Helical" evidence="1">
    <location>
        <begin position="17"/>
        <end position="39"/>
    </location>
</feature>
<accession>A0AAX4JU56</accession>
<keyword evidence="3" id="KW-1185">Reference proteome</keyword>